<sequence length="202" mass="21324">MHEAVEQGRALHRVGDFGVELHGVEAACFVGHTGDGARRCGRHHLEAFGQLRDLVAVAHPDLEHAVAFGCAEVFDAFEQLGVAMRAHFGVTELAGVGAFDLAAQLCGHGLHAVADAEHGDAQLEHGVRRAVVHFVDAGVATRQDHALELAVGGELAHPFAGHVAGVHFAVHMGFTHSAGDQLSDLGAKVEDEDLVVLHGRFK</sequence>
<organism evidence="1">
    <name type="scientific">bioreactor metagenome</name>
    <dbReference type="NCBI Taxonomy" id="1076179"/>
    <lineage>
        <taxon>unclassified sequences</taxon>
        <taxon>metagenomes</taxon>
        <taxon>ecological metagenomes</taxon>
    </lineage>
</organism>
<comment type="caution">
    <text evidence="1">The sequence shown here is derived from an EMBL/GenBank/DDBJ whole genome shotgun (WGS) entry which is preliminary data.</text>
</comment>
<proteinExistence type="predicted"/>
<dbReference type="AlphaFoldDB" id="A0A645DRT9"/>
<name>A0A645DRT9_9ZZZZ</name>
<accession>A0A645DRT9</accession>
<protein>
    <submittedName>
        <fullName evidence="1">Uncharacterized protein</fullName>
    </submittedName>
</protein>
<dbReference type="EMBL" id="VSSQ01039004">
    <property type="protein sequence ID" value="MPM92021.1"/>
    <property type="molecule type" value="Genomic_DNA"/>
</dbReference>
<reference evidence="1" key="1">
    <citation type="submission" date="2019-08" db="EMBL/GenBank/DDBJ databases">
        <authorList>
            <person name="Kucharzyk K."/>
            <person name="Murdoch R.W."/>
            <person name="Higgins S."/>
            <person name="Loffler F."/>
        </authorList>
    </citation>
    <scope>NUCLEOTIDE SEQUENCE</scope>
</reference>
<evidence type="ECO:0000313" key="1">
    <source>
        <dbReference type="EMBL" id="MPM92021.1"/>
    </source>
</evidence>
<gene>
    <name evidence="1" type="ORF">SDC9_139155</name>
</gene>